<evidence type="ECO:0000313" key="4">
    <source>
        <dbReference type="Proteomes" id="UP000030671"/>
    </source>
</evidence>
<accession>W4KD05</accession>
<organism evidence="3 4">
    <name type="scientific">Heterobasidion irregulare (strain TC 32-1)</name>
    <dbReference type="NCBI Taxonomy" id="747525"/>
    <lineage>
        <taxon>Eukaryota</taxon>
        <taxon>Fungi</taxon>
        <taxon>Dikarya</taxon>
        <taxon>Basidiomycota</taxon>
        <taxon>Agaricomycotina</taxon>
        <taxon>Agaricomycetes</taxon>
        <taxon>Russulales</taxon>
        <taxon>Bondarzewiaceae</taxon>
        <taxon>Heterobasidion</taxon>
        <taxon>Heterobasidion annosum species complex</taxon>
    </lineage>
</organism>
<sequence>MFHDFLKFYYRRLGRVGTQYVERGDYDLALLSDELQIIDSASWNTLVHPGMKIGMNAVLHLDNVDVHSCPSCKTDNAGARTYQGGISWCVISQQQPSEVAELLSRKYSRHCQTWFRVSDSYIEEVGDERAQEPVTSSGPSQTQRPSIAMEDDARFLRRIRVIRTRAAKIRKADEHTNPILMRMTIKYVQVSEEEMHNQGVPGQFIEYIVANRQAILRYLQGRGFVSLDGFVTPTGLRIGQETTMQ</sequence>
<dbReference type="RefSeq" id="XP_009545249.1">
    <property type="nucleotide sequence ID" value="XM_009546954.1"/>
</dbReference>
<dbReference type="AlphaFoldDB" id="W4KD05"/>
<feature type="domain" description="Ubiquitin-like" evidence="2">
    <location>
        <begin position="1"/>
        <end position="59"/>
    </location>
</feature>
<dbReference type="GeneID" id="20672141"/>
<dbReference type="HOGENOM" id="CLU_1133701_0_0_1"/>
<dbReference type="KEGG" id="hir:HETIRDRAFT_382970"/>
<keyword evidence="4" id="KW-1185">Reference proteome</keyword>
<name>W4KD05_HETIT</name>
<evidence type="ECO:0000256" key="1">
    <source>
        <dbReference type="SAM" id="MobiDB-lite"/>
    </source>
</evidence>
<evidence type="ECO:0000313" key="3">
    <source>
        <dbReference type="EMBL" id="ETW82951.1"/>
    </source>
</evidence>
<dbReference type="InParanoid" id="W4KD05"/>
<dbReference type="Pfam" id="PF22893">
    <property type="entry name" value="ULD_2"/>
    <property type="match status" value="1"/>
</dbReference>
<dbReference type="Proteomes" id="UP000030671">
    <property type="component" value="Unassembled WGS sequence"/>
</dbReference>
<feature type="compositionally biased region" description="Polar residues" evidence="1">
    <location>
        <begin position="133"/>
        <end position="145"/>
    </location>
</feature>
<evidence type="ECO:0000259" key="2">
    <source>
        <dbReference type="Pfam" id="PF22893"/>
    </source>
</evidence>
<reference evidence="3 4" key="1">
    <citation type="journal article" date="2012" name="New Phytol.">
        <title>Insight into trade-off between wood decay and parasitism from the genome of a fungal forest pathogen.</title>
        <authorList>
            <person name="Olson A."/>
            <person name="Aerts A."/>
            <person name="Asiegbu F."/>
            <person name="Belbahri L."/>
            <person name="Bouzid O."/>
            <person name="Broberg A."/>
            <person name="Canback B."/>
            <person name="Coutinho P.M."/>
            <person name="Cullen D."/>
            <person name="Dalman K."/>
            <person name="Deflorio G."/>
            <person name="van Diepen L.T."/>
            <person name="Dunand C."/>
            <person name="Duplessis S."/>
            <person name="Durling M."/>
            <person name="Gonthier P."/>
            <person name="Grimwood J."/>
            <person name="Fossdal C.G."/>
            <person name="Hansson D."/>
            <person name="Henrissat B."/>
            <person name="Hietala A."/>
            <person name="Himmelstrand K."/>
            <person name="Hoffmeister D."/>
            <person name="Hogberg N."/>
            <person name="James T.Y."/>
            <person name="Karlsson M."/>
            <person name="Kohler A."/>
            <person name="Kues U."/>
            <person name="Lee Y.H."/>
            <person name="Lin Y.C."/>
            <person name="Lind M."/>
            <person name="Lindquist E."/>
            <person name="Lombard V."/>
            <person name="Lucas S."/>
            <person name="Lunden K."/>
            <person name="Morin E."/>
            <person name="Murat C."/>
            <person name="Park J."/>
            <person name="Raffaello T."/>
            <person name="Rouze P."/>
            <person name="Salamov A."/>
            <person name="Schmutz J."/>
            <person name="Solheim H."/>
            <person name="Stahlberg J."/>
            <person name="Velez H."/>
            <person name="de Vries R.P."/>
            <person name="Wiebenga A."/>
            <person name="Woodward S."/>
            <person name="Yakovlev I."/>
            <person name="Garbelotto M."/>
            <person name="Martin F."/>
            <person name="Grigoriev I.V."/>
            <person name="Stenlid J."/>
        </authorList>
    </citation>
    <scope>NUCLEOTIDE SEQUENCE [LARGE SCALE GENOMIC DNA]</scope>
    <source>
        <strain evidence="3 4">TC 32-1</strain>
    </source>
</reference>
<dbReference type="InterPro" id="IPR054464">
    <property type="entry name" value="ULD_fung"/>
</dbReference>
<gene>
    <name evidence="3" type="ORF">HETIRDRAFT_382970</name>
</gene>
<dbReference type="EMBL" id="KI925457">
    <property type="protein sequence ID" value="ETW82951.1"/>
    <property type="molecule type" value="Genomic_DNA"/>
</dbReference>
<protein>
    <recommendedName>
        <fullName evidence="2">Ubiquitin-like domain-containing protein</fullName>
    </recommendedName>
</protein>
<feature type="region of interest" description="Disordered" evidence="1">
    <location>
        <begin position="126"/>
        <end position="149"/>
    </location>
</feature>
<proteinExistence type="predicted"/>